<evidence type="ECO:0000256" key="1">
    <source>
        <dbReference type="SAM" id="Phobius"/>
    </source>
</evidence>
<reference evidence="3" key="1">
    <citation type="submission" date="2016-10" db="EMBL/GenBank/DDBJ databases">
        <authorList>
            <person name="Varghese N."/>
            <person name="Submissions S."/>
        </authorList>
    </citation>
    <scope>NUCLEOTIDE SEQUENCE [LARGE SCALE GENOMIC DNA]</scope>
    <source>
        <strain evidence="3">Jip14</strain>
    </source>
</reference>
<dbReference type="Proteomes" id="UP000198916">
    <property type="component" value="Unassembled WGS sequence"/>
</dbReference>
<keyword evidence="3" id="KW-1185">Reference proteome</keyword>
<protein>
    <submittedName>
        <fullName evidence="2">Uncharacterized protein</fullName>
    </submittedName>
</protein>
<evidence type="ECO:0000313" key="3">
    <source>
        <dbReference type="Proteomes" id="UP000198916"/>
    </source>
</evidence>
<proteinExistence type="predicted"/>
<keyword evidence="1" id="KW-1133">Transmembrane helix</keyword>
<accession>A0A1H7RJK0</accession>
<keyword evidence="1" id="KW-0812">Transmembrane</keyword>
<feature type="transmembrane region" description="Helical" evidence="1">
    <location>
        <begin position="89"/>
        <end position="108"/>
    </location>
</feature>
<organism evidence="2 3">
    <name type="scientific">Parapedobacter koreensis</name>
    <dbReference type="NCBI Taxonomy" id="332977"/>
    <lineage>
        <taxon>Bacteria</taxon>
        <taxon>Pseudomonadati</taxon>
        <taxon>Bacteroidota</taxon>
        <taxon>Sphingobacteriia</taxon>
        <taxon>Sphingobacteriales</taxon>
        <taxon>Sphingobacteriaceae</taxon>
        <taxon>Parapedobacter</taxon>
    </lineage>
</organism>
<keyword evidence="1" id="KW-0472">Membrane</keyword>
<sequence>MYGEKSAMNTNYSIIRIQQYLNGELGKDEMYQLEREALDDPLLQDAIDGYRMQKEVSHRQLSLLQQRLAARIAGQANERNAFYFGWQRLAIAATACVLMVLVLVLLWMRNYHMQPKATEKEVKVELAPSEEVTHIHAEDVGEAGFDAQPEGGWNLFNAYLAESTDKLTVAGKAELTFEIDAEGKPAAIQSIGTTDALLLTEMQQLLEEGPAWKGTKAKITIAVE</sequence>
<gene>
    <name evidence="2" type="ORF">SAMN05421740_107159</name>
</gene>
<dbReference type="EMBL" id="FNZR01000007">
    <property type="protein sequence ID" value="SEL60460.1"/>
    <property type="molecule type" value="Genomic_DNA"/>
</dbReference>
<dbReference type="STRING" id="332977.SAMN05421740_107159"/>
<dbReference type="AlphaFoldDB" id="A0A1H7RJK0"/>
<name>A0A1H7RJK0_9SPHI</name>
<evidence type="ECO:0000313" key="2">
    <source>
        <dbReference type="EMBL" id="SEL60460.1"/>
    </source>
</evidence>